<protein>
    <submittedName>
        <fullName evidence="1">Uncharacterized protein</fullName>
    </submittedName>
</protein>
<dbReference type="Proteomes" id="UP000023152">
    <property type="component" value="Unassembled WGS sequence"/>
</dbReference>
<evidence type="ECO:0000313" key="2">
    <source>
        <dbReference type="Proteomes" id="UP000023152"/>
    </source>
</evidence>
<name>X6M3S6_RETFI</name>
<dbReference type="AlphaFoldDB" id="X6M3S6"/>
<comment type="caution">
    <text evidence="1">The sequence shown here is derived from an EMBL/GenBank/DDBJ whole genome shotgun (WGS) entry which is preliminary data.</text>
</comment>
<evidence type="ECO:0000313" key="1">
    <source>
        <dbReference type="EMBL" id="ETO08122.1"/>
    </source>
</evidence>
<dbReference type="OrthoDB" id="2386367at2759"/>
<proteinExistence type="predicted"/>
<keyword evidence="2" id="KW-1185">Reference proteome</keyword>
<accession>X6M3S6</accession>
<reference evidence="1 2" key="1">
    <citation type="journal article" date="2013" name="Curr. Biol.">
        <title>The Genome of the Foraminiferan Reticulomyxa filosa.</title>
        <authorList>
            <person name="Glockner G."/>
            <person name="Hulsmann N."/>
            <person name="Schleicher M."/>
            <person name="Noegel A.A."/>
            <person name="Eichinger L."/>
            <person name="Gallinger C."/>
            <person name="Pawlowski J."/>
            <person name="Sierra R."/>
            <person name="Euteneuer U."/>
            <person name="Pillet L."/>
            <person name="Moustafa A."/>
            <person name="Platzer M."/>
            <person name="Groth M."/>
            <person name="Szafranski K."/>
            <person name="Schliwa M."/>
        </authorList>
    </citation>
    <scope>NUCLEOTIDE SEQUENCE [LARGE SCALE GENOMIC DNA]</scope>
</reference>
<gene>
    <name evidence="1" type="ORF">RFI_29267</name>
</gene>
<organism evidence="1 2">
    <name type="scientific">Reticulomyxa filosa</name>
    <dbReference type="NCBI Taxonomy" id="46433"/>
    <lineage>
        <taxon>Eukaryota</taxon>
        <taxon>Sar</taxon>
        <taxon>Rhizaria</taxon>
        <taxon>Retaria</taxon>
        <taxon>Foraminifera</taxon>
        <taxon>Monothalamids</taxon>
        <taxon>Reticulomyxidae</taxon>
        <taxon>Reticulomyxa</taxon>
    </lineage>
</organism>
<dbReference type="EMBL" id="ASPP01025336">
    <property type="protein sequence ID" value="ETO08122.1"/>
    <property type="molecule type" value="Genomic_DNA"/>
</dbReference>
<sequence length="462" mass="54413">MVYQAKNKVGGNKNNSSNIDQESLTAFLYVFTKYPENKFRNKGYVTILAGITKRTKKAYAPDILNDSPNTLLEELADLDKFIEHPEEVFRPFASKVSNSAVHAQVQEHKENIENALQYKLDKLKKLNLILENADIENKYNDCVIKLTEEWNKKCKRAQLKFNTSIISSRSICIDDVLAYQNVIHEVTSLKEFIIEVQMEKDMIALQHLWTKSHKYRNASMTLLLLTLMFIKSCKQGVKYVDEAKEFVKRDQFAKFRKGVEKIGTMVPLEEHLQSFINSLNKPNTVLDYNRLYEFSLTSHSQELQQFSEELELDLDHRNQLEEARKVIMHLEKLRRLEKIIPELAHLHQEIVSIGTAYSRYIGYHSYEFALKKKSANEQEEIKHNLTQLKRYADDVRRAISYLHEMGFEKIATCKSKFKRKCKCKYSRLQKKTAIPKWHYMKRIDFPMKNKDLNLIFFLKNIY</sequence>